<dbReference type="EMBL" id="JAENHL010000007">
    <property type="protein sequence ID" value="MBK1868094.1"/>
    <property type="molecule type" value="Genomic_DNA"/>
</dbReference>
<protein>
    <submittedName>
        <fullName evidence="1">Uncharacterized protein</fullName>
    </submittedName>
</protein>
<sequence length="68" mass="7616">MIANYIDEIIMFCAGLWATATGFGYLQMPAKDQIAREQWQARFGMALRWIGPLLLVISIALAVVKNNT</sequence>
<accession>A0ACC5R5Z9</accession>
<gene>
    <name evidence="1" type="ORF">JHL16_17185</name>
</gene>
<evidence type="ECO:0000313" key="1">
    <source>
        <dbReference type="EMBL" id="MBK1868094.1"/>
    </source>
</evidence>
<evidence type="ECO:0000313" key="2">
    <source>
        <dbReference type="Proteomes" id="UP000616151"/>
    </source>
</evidence>
<keyword evidence="2" id="KW-1185">Reference proteome</keyword>
<name>A0ACC5R5Z9_9HYPH</name>
<reference evidence="1" key="1">
    <citation type="submission" date="2021-01" db="EMBL/GenBank/DDBJ databases">
        <authorList>
            <person name="Sun Q."/>
        </authorList>
    </citation>
    <scope>NUCLEOTIDE SEQUENCE</scope>
    <source>
        <strain evidence="1">YIM B02566</strain>
    </source>
</reference>
<comment type="caution">
    <text evidence="1">The sequence shown here is derived from an EMBL/GenBank/DDBJ whole genome shotgun (WGS) entry which is preliminary data.</text>
</comment>
<organism evidence="1 2">
    <name type="scientific">Taklimakanibacter albus</name>
    <dbReference type="NCBI Taxonomy" id="2800327"/>
    <lineage>
        <taxon>Bacteria</taxon>
        <taxon>Pseudomonadati</taxon>
        <taxon>Pseudomonadota</taxon>
        <taxon>Alphaproteobacteria</taxon>
        <taxon>Hyphomicrobiales</taxon>
        <taxon>Aestuariivirgaceae</taxon>
        <taxon>Taklimakanibacter</taxon>
    </lineage>
</organism>
<dbReference type="Proteomes" id="UP000616151">
    <property type="component" value="Unassembled WGS sequence"/>
</dbReference>
<proteinExistence type="predicted"/>